<feature type="compositionally biased region" description="Basic and acidic residues" evidence="1">
    <location>
        <begin position="298"/>
        <end position="307"/>
    </location>
</feature>
<keyword evidence="6" id="KW-1185">Reference proteome</keyword>
<feature type="compositionally biased region" description="Low complexity" evidence="1">
    <location>
        <begin position="768"/>
        <end position="784"/>
    </location>
</feature>
<feature type="compositionally biased region" description="Low complexity" evidence="1">
    <location>
        <begin position="95"/>
        <end position="106"/>
    </location>
</feature>
<protein>
    <recommendedName>
        <fullName evidence="3 4">EGF-like domain-containing protein</fullName>
    </recommendedName>
</protein>
<organism evidence="5 6">
    <name type="scientific">Delitschia confertaspora ATCC 74209</name>
    <dbReference type="NCBI Taxonomy" id="1513339"/>
    <lineage>
        <taxon>Eukaryota</taxon>
        <taxon>Fungi</taxon>
        <taxon>Dikarya</taxon>
        <taxon>Ascomycota</taxon>
        <taxon>Pezizomycotina</taxon>
        <taxon>Dothideomycetes</taxon>
        <taxon>Pleosporomycetidae</taxon>
        <taxon>Pleosporales</taxon>
        <taxon>Delitschiaceae</taxon>
        <taxon>Delitschia</taxon>
    </lineage>
</organism>
<dbReference type="OrthoDB" id="283575at2759"/>
<feature type="region of interest" description="Disordered" evidence="1">
    <location>
        <begin position="240"/>
        <end position="320"/>
    </location>
</feature>
<dbReference type="AlphaFoldDB" id="A0A9P4JGL9"/>
<dbReference type="PANTHER" id="PTHR17178:SF0">
    <property type="entry name" value="SERGLYCIN"/>
    <property type="match status" value="1"/>
</dbReference>
<feature type="region of interest" description="Disordered" evidence="1">
    <location>
        <begin position="584"/>
        <end position="605"/>
    </location>
</feature>
<evidence type="ECO:0000313" key="5">
    <source>
        <dbReference type="EMBL" id="KAF2199036.1"/>
    </source>
</evidence>
<accession>A0A9P4JGL9</accession>
<feature type="compositionally biased region" description="Basic and acidic residues" evidence="1">
    <location>
        <begin position="125"/>
        <end position="135"/>
    </location>
</feature>
<feature type="compositionally biased region" description="Basic and acidic residues" evidence="1">
    <location>
        <begin position="260"/>
        <end position="274"/>
    </location>
</feature>
<sequence length="869" mass="92437">MSYDPRMAGTGAYGTPNKRDGSGSSAGKGSVRAARERLQAAQMQVQLPDRSQIVGLPARPNQPMSQSSAQYGSPPQQTRPSNASSPSPQWPLPNSTSDAPDSRSSPPQRPPRPTSDDFSLQPPSSRDRRPSHPNDEGLSPTEPSSRPLTTSSVASGSSIGSIPDFPVPQPPMPVIQAIPRRVPLGPPPSARRGPSSYYTQASYVSPIAEESEARSEYIHSHHGSFASSMVIPAHVDDYYPEDDDIDFETDDEAPRISGENGRESRTGDHEERGNLVRQASLGRRTKPALTTIKSSGSLKRENRDTTGIKRKPLGNSEGDVGDIIGGEGAVAVLQEQPSMTSVRHSPEPSNVSFASGTGLFDPSSSSESFDSLEKSKLGFGAGMTGLAVSRTRDFEKGNLDSSIYPLQALGRQTSLADRVGDRRPPKLNVDAVRDAEARGSLTSLPDLIRRATRLAANLDRGRTASRLGLDFWESGAPDKPKPRRSGSLSDMLAAFPPPGDATPSGDRTPNKEMSVWPTGAGFPTADLDNSDEKARRRRRKCCGMPMWTFVTLLIVLLFLVAAAVVIPIVLIVIPRMRDSTVAPNAATTAGNSPNPPASAPTTSSQPGQCDNIIKCENGGVAVPNTERSCNCVCINGFTGRTCATNSGAGCSTMDIAGTTKNATVGSGIPRLLTDAKENFSIPLDPPRLLALFSDLSLSCAYENALVTFNGLSARSEEPLRVPVLLEDPVRLPPPISHLSRSLVELKMGRFYHRQAIGQAVATASATRGNSPSPTSSPTSTISPTIPIGSNTTALDFARVVILLVLQETRKVDSAANAQESLQDFFNDHDEFGRSEDSVLLGNGYKVDLGALTLDLGNGTTIRVPPVNTT</sequence>
<dbReference type="CDD" id="cd00054">
    <property type="entry name" value="EGF_CA"/>
    <property type="match status" value="1"/>
</dbReference>
<dbReference type="PROSITE" id="PS00022">
    <property type="entry name" value="EGF_1"/>
    <property type="match status" value="1"/>
</dbReference>
<keyword evidence="2" id="KW-1133">Transmembrane helix</keyword>
<gene>
    <name evidence="5" type="ORF">GQ43DRAFT_133909</name>
</gene>
<dbReference type="InterPro" id="IPR000742">
    <property type="entry name" value="EGF"/>
</dbReference>
<feature type="region of interest" description="Disordered" evidence="1">
    <location>
        <begin position="471"/>
        <end position="532"/>
    </location>
</feature>
<evidence type="ECO:0000256" key="1">
    <source>
        <dbReference type="SAM" id="MobiDB-lite"/>
    </source>
</evidence>
<feature type="compositionally biased region" description="Polar residues" evidence="1">
    <location>
        <begin position="62"/>
        <end position="87"/>
    </location>
</feature>
<feature type="region of interest" description="Disordered" evidence="1">
    <location>
        <begin position="1"/>
        <end position="197"/>
    </location>
</feature>
<keyword evidence="2" id="KW-0472">Membrane</keyword>
<comment type="caution">
    <text evidence="5">The sequence shown here is derived from an EMBL/GenBank/DDBJ whole genome shotgun (WGS) entry which is preliminary data.</text>
</comment>
<keyword evidence="2" id="KW-0812">Transmembrane</keyword>
<dbReference type="Proteomes" id="UP000799536">
    <property type="component" value="Unassembled WGS sequence"/>
</dbReference>
<reference evidence="5" key="1">
    <citation type="journal article" date="2020" name="Stud. Mycol.">
        <title>101 Dothideomycetes genomes: a test case for predicting lifestyles and emergence of pathogens.</title>
        <authorList>
            <person name="Haridas S."/>
            <person name="Albert R."/>
            <person name="Binder M."/>
            <person name="Bloem J."/>
            <person name="Labutti K."/>
            <person name="Salamov A."/>
            <person name="Andreopoulos B."/>
            <person name="Baker S."/>
            <person name="Barry K."/>
            <person name="Bills G."/>
            <person name="Bluhm B."/>
            <person name="Cannon C."/>
            <person name="Castanera R."/>
            <person name="Culley D."/>
            <person name="Daum C."/>
            <person name="Ezra D."/>
            <person name="Gonzalez J."/>
            <person name="Henrissat B."/>
            <person name="Kuo A."/>
            <person name="Liang C."/>
            <person name="Lipzen A."/>
            <person name="Lutzoni F."/>
            <person name="Magnuson J."/>
            <person name="Mondo S."/>
            <person name="Nolan M."/>
            <person name="Ohm R."/>
            <person name="Pangilinan J."/>
            <person name="Park H.-J."/>
            <person name="Ramirez L."/>
            <person name="Alfaro M."/>
            <person name="Sun H."/>
            <person name="Tritt A."/>
            <person name="Yoshinaga Y."/>
            <person name="Zwiers L.-H."/>
            <person name="Turgeon B."/>
            <person name="Goodwin S."/>
            <person name="Spatafora J."/>
            <person name="Crous P."/>
            <person name="Grigoriev I."/>
        </authorList>
    </citation>
    <scope>NUCLEOTIDE SEQUENCE</scope>
    <source>
        <strain evidence="5">ATCC 74209</strain>
    </source>
</reference>
<evidence type="ECO:0000313" key="6">
    <source>
        <dbReference type="Proteomes" id="UP000799536"/>
    </source>
</evidence>
<evidence type="ECO:0000259" key="4">
    <source>
        <dbReference type="PROSITE" id="PS01186"/>
    </source>
</evidence>
<name>A0A9P4JGL9_9PLEO</name>
<feature type="compositionally biased region" description="Polar residues" evidence="1">
    <location>
        <begin position="141"/>
        <end position="150"/>
    </location>
</feature>
<feature type="compositionally biased region" description="Low complexity" evidence="1">
    <location>
        <begin position="151"/>
        <end position="164"/>
    </location>
</feature>
<evidence type="ECO:0000259" key="3">
    <source>
        <dbReference type="PROSITE" id="PS00022"/>
    </source>
</evidence>
<evidence type="ECO:0000256" key="2">
    <source>
        <dbReference type="SAM" id="Phobius"/>
    </source>
</evidence>
<feature type="transmembrane region" description="Helical" evidence="2">
    <location>
        <begin position="546"/>
        <end position="573"/>
    </location>
</feature>
<proteinExistence type="predicted"/>
<feature type="compositionally biased region" description="Acidic residues" evidence="1">
    <location>
        <begin position="240"/>
        <end position="251"/>
    </location>
</feature>
<dbReference type="EMBL" id="ML994101">
    <property type="protein sequence ID" value="KAF2199036.1"/>
    <property type="molecule type" value="Genomic_DNA"/>
</dbReference>
<dbReference type="PROSITE" id="PS01186">
    <property type="entry name" value="EGF_2"/>
    <property type="match status" value="1"/>
</dbReference>
<feature type="region of interest" description="Disordered" evidence="1">
    <location>
        <begin position="761"/>
        <end position="784"/>
    </location>
</feature>
<feature type="domain" description="EGF-like" evidence="3 4">
    <location>
        <begin position="631"/>
        <end position="642"/>
    </location>
</feature>
<dbReference type="PANTHER" id="PTHR17178">
    <property type="entry name" value="SECRETORY GRANULE PROTEOGLYCAN CORE PROTEIN"/>
    <property type="match status" value="1"/>
</dbReference>